<name>A0A5Q3Q7X5_9PSEU</name>
<gene>
    <name evidence="9" type="ORF">GIY23_06800</name>
</gene>
<evidence type="ECO:0000256" key="5">
    <source>
        <dbReference type="ARBA" id="ARBA00023136"/>
    </source>
</evidence>
<protein>
    <submittedName>
        <fullName evidence="9">RDD family protein</fullName>
    </submittedName>
</protein>
<keyword evidence="5 7" id="KW-0472">Membrane</keyword>
<evidence type="ECO:0000256" key="1">
    <source>
        <dbReference type="ARBA" id="ARBA00004651"/>
    </source>
</evidence>
<comment type="subcellular location">
    <subcellularLocation>
        <location evidence="1">Cell membrane</location>
        <topology evidence="1">Multi-pass membrane protein</topology>
    </subcellularLocation>
</comment>
<dbReference type="GO" id="GO:0005886">
    <property type="term" value="C:plasma membrane"/>
    <property type="evidence" value="ECO:0007669"/>
    <property type="project" value="UniProtKB-SubCell"/>
</dbReference>
<dbReference type="InterPro" id="IPR051791">
    <property type="entry name" value="Pra-immunoreactive"/>
</dbReference>
<evidence type="ECO:0000313" key="9">
    <source>
        <dbReference type="EMBL" id="QGK69284.1"/>
    </source>
</evidence>
<evidence type="ECO:0000256" key="6">
    <source>
        <dbReference type="SAM" id="MobiDB-lite"/>
    </source>
</evidence>
<dbReference type="InterPro" id="IPR010432">
    <property type="entry name" value="RDD"/>
</dbReference>
<keyword evidence="3 7" id="KW-0812">Transmembrane</keyword>
<keyword evidence="2" id="KW-1003">Cell membrane</keyword>
<feature type="compositionally biased region" description="Pro residues" evidence="6">
    <location>
        <begin position="237"/>
        <end position="246"/>
    </location>
</feature>
<dbReference type="KEGG" id="sace:GIY23_06800"/>
<feature type="compositionally biased region" description="Pro residues" evidence="6">
    <location>
        <begin position="1"/>
        <end position="33"/>
    </location>
</feature>
<proteinExistence type="predicted"/>
<dbReference type="PANTHER" id="PTHR36115:SF6">
    <property type="entry name" value="PROLINE-RICH ANTIGEN HOMOLOG"/>
    <property type="match status" value="1"/>
</dbReference>
<evidence type="ECO:0000256" key="7">
    <source>
        <dbReference type="SAM" id="Phobius"/>
    </source>
</evidence>
<organism evidence="9 10">
    <name type="scientific">Allosaccharopolyspora coralli</name>
    <dbReference type="NCBI Taxonomy" id="2665642"/>
    <lineage>
        <taxon>Bacteria</taxon>
        <taxon>Bacillati</taxon>
        <taxon>Actinomycetota</taxon>
        <taxon>Actinomycetes</taxon>
        <taxon>Pseudonocardiales</taxon>
        <taxon>Pseudonocardiaceae</taxon>
        <taxon>Allosaccharopolyspora</taxon>
    </lineage>
</organism>
<keyword evidence="4 7" id="KW-1133">Transmembrane helix</keyword>
<feature type="transmembrane region" description="Helical" evidence="7">
    <location>
        <begin position="77"/>
        <end position="103"/>
    </location>
</feature>
<evidence type="ECO:0000256" key="4">
    <source>
        <dbReference type="ARBA" id="ARBA00022989"/>
    </source>
</evidence>
<feature type="domain" description="RDD" evidence="8">
    <location>
        <begin position="63"/>
        <end position="202"/>
    </location>
</feature>
<dbReference type="Pfam" id="PF06271">
    <property type="entry name" value="RDD"/>
    <property type="match status" value="1"/>
</dbReference>
<dbReference type="EMBL" id="CP045929">
    <property type="protein sequence ID" value="QGK69284.1"/>
    <property type="molecule type" value="Genomic_DNA"/>
</dbReference>
<feature type="region of interest" description="Disordered" evidence="6">
    <location>
        <begin position="216"/>
        <end position="246"/>
    </location>
</feature>
<evidence type="ECO:0000256" key="2">
    <source>
        <dbReference type="ARBA" id="ARBA00022475"/>
    </source>
</evidence>
<dbReference type="AlphaFoldDB" id="A0A5Q3Q7X5"/>
<dbReference type="PANTHER" id="PTHR36115">
    <property type="entry name" value="PROLINE-RICH ANTIGEN HOMOLOG-RELATED"/>
    <property type="match status" value="1"/>
</dbReference>
<accession>A0A5Q3Q7X5</accession>
<sequence>MSYPYGPPPSGPNPQQPYGPGSGPIPQPAPPYGQDPYGQSGYGAPQGYGQPSDAVPPHVGVPAEWGTRLGGYLLDGLIVSGAQIVAMLAGAIVGAILGVLVGLGDPGVGGVVGGLAFFIILIAGTFGFAFWNIVYRRGVYGQTLGQKIVKLKTVSEETGQVIGAGNAFLRQLCHVLDTLACYVGWFAPLWEPKKQTWADKIMATVVVSAETGSPLPLTKREQKEQQEAAAGGGYPGMPQPGYPQQW</sequence>
<feature type="transmembrane region" description="Helical" evidence="7">
    <location>
        <begin position="115"/>
        <end position="134"/>
    </location>
</feature>
<reference evidence="10" key="1">
    <citation type="submission" date="2019-11" db="EMBL/GenBank/DDBJ databases">
        <title>The complete genome sequence of Saccharopolyspora sp. E2A.</title>
        <authorList>
            <person name="Zhang G."/>
        </authorList>
    </citation>
    <scope>NUCLEOTIDE SEQUENCE [LARGE SCALE GENOMIC DNA]</scope>
    <source>
        <strain evidence="10">E2A</strain>
    </source>
</reference>
<evidence type="ECO:0000256" key="3">
    <source>
        <dbReference type="ARBA" id="ARBA00022692"/>
    </source>
</evidence>
<evidence type="ECO:0000313" key="10">
    <source>
        <dbReference type="Proteomes" id="UP000371041"/>
    </source>
</evidence>
<dbReference type="RefSeq" id="WP_154075884.1">
    <property type="nucleotide sequence ID" value="NZ_CP045929.1"/>
</dbReference>
<evidence type="ECO:0000259" key="8">
    <source>
        <dbReference type="Pfam" id="PF06271"/>
    </source>
</evidence>
<feature type="region of interest" description="Disordered" evidence="6">
    <location>
        <begin position="1"/>
        <end position="56"/>
    </location>
</feature>
<dbReference type="Proteomes" id="UP000371041">
    <property type="component" value="Chromosome"/>
</dbReference>
<keyword evidence="10" id="KW-1185">Reference proteome</keyword>